<evidence type="ECO:0000313" key="4">
    <source>
        <dbReference type="EMBL" id="OGB85710.1"/>
    </source>
</evidence>
<dbReference type="Gene3D" id="3.60.21.10">
    <property type="match status" value="1"/>
</dbReference>
<dbReference type="PANTHER" id="PTHR33393">
    <property type="entry name" value="POLYGLUTAMINE SYNTHESIS ACCESSORY PROTEIN RV0574C-RELATED"/>
    <property type="match status" value="1"/>
</dbReference>
<keyword evidence="2" id="KW-1133">Transmembrane helix</keyword>
<dbReference type="SUPFAM" id="SSF56300">
    <property type="entry name" value="Metallo-dependent phosphatases"/>
    <property type="match status" value="1"/>
</dbReference>
<dbReference type="SMART" id="SM00854">
    <property type="entry name" value="PGA_cap"/>
    <property type="match status" value="1"/>
</dbReference>
<keyword evidence="2" id="KW-0472">Membrane</keyword>
<evidence type="ECO:0000259" key="3">
    <source>
        <dbReference type="SMART" id="SM00854"/>
    </source>
</evidence>
<name>A0A1F4PQ50_UNCK3</name>
<dbReference type="CDD" id="cd07381">
    <property type="entry name" value="MPP_CapA"/>
    <property type="match status" value="1"/>
</dbReference>
<protein>
    <recommendedName>
        <fullName evidence="3">Capsule synthesis protein CapA domain-containing protein</fullName>
    </recommendedName>
</protein>
<keyword evidence="2" id="KW-0812">Transmembrane</keyword>
<feature type="transmembrane region" description="Helical" evidence="2">
    <location>
        <begin position="12"/>
        <end position="29"/>
    </location>
</feature>
<dbReference type="PANTHER" id="PTHR33393:SF13">
    <property type="entry name" value="PGA BIOSYNTHESIS PROTEIN CAPA"/>
    <property type="match status" value="1"/>
</dbReference>
<proteinExistence type="inferred from homology"/>
<dbReference type="EMBL" id="METE01000001">
    <property type="protein sequence ID" value="OGB85710.1"/>
    <property type="molecule type" value="Genomic_DNA"/>
</dbReference>
<dbReference type="InterPro" id="IPR052169">
    <property type="entry name" value="CW_Biosynth-Accessory"/>
</dbReference>
<sequence>MKPKTTDDQAIMYWALAIIVIGLGLWGWLGRSPKADLSVNTPSAINLLAVGDINMGRQTGQKILAGDTNYAFKYISSELQKPDITFGNLESQLADLGGETQSPTNEYRFAGPPTSADGIKNAGFDIVSIANNHMWDYGRDRLFETIDNLERVGVKYVGASQDPAKVYEPTILEVNRQKIAFFAVTDILNGYEKSGATEYVAWADPDKLIPAIIAIKDTVDWIVVSIHWGSEYMAQPSKARVELGHRLIDAGVAVVIGHHPHVPQGVEEYNGGVIFYSLGNFAFWQPMTYWTQHSFMADIQLRPTGRVEYNPVAIAAGWQPRLAPDTATEEKILKYIAQLSEPFTKK</sequence>
<reference evidence="4 5" key="1">
    <citation type="journal article" date="2016" name="Nat. Commun.">
        <title>Thousands of microbial genomes shed light on interconnected biogeochemical processes in an aquifer system.</title>
        <authorList>
            <person name="Anantharaman K."/>
            <person name="Brown C.T."/>
            <person name="Hug L.A."/>
            <person name="Sharon I."/>
            <person name="Castelle C.J."/>
            <person name="Probst A.J."/>
            <person name="Thomas B.C."/>
            <person name="Singh A."/>
            <person name="Wilkins M.J."/>
            <person name="Karaoz U."/>
            <person name="Brodie E.L."/>
            <person name="Williams K.H."/>
            <person name="Hubbard S.S."/>
            <person name="Banfield J.F."/>
        </authorList>
    </citation>
    <scope>NUCLEOTIDE SEQUENCE [LARGE SCALE GENOMIC DNA]</scope>
</reference>
<gene>
    <name evidence="4" type="ORF">A2994_03070</name>
</gene>
<evidence type="ECO:0000256" key="1">
    <source>
        <dbReference type="ARBA" id="ARBA00005662"/>
    </source>
</evidence>
<evidence type="ECO:0000256" key="2">
    <source>
        <dbReference type="SAM" id="Phobius"/>
    </source>
</evidence>
<dbReference type="Proteomes" id="UP000179010">
    <property type="component" value="Unassembled WGS sequence"/>
</dbReference>
<dbReference type="STRING" id="1798539.A2994_03070"/>
<dbReference type="Pfam" id="PF09587">
    <property type="entry name" value="PGA_cap"/>
    <property type="match status" value="1"/>
</dbReference>
<feature type="domain" description="Capsule synthesis protein CapA" evidence="3">
    <location>
        <begin position="46"/>
        <end position="285"/>
    </location>
</feature>
<accession>A0A1F4PQ50</accession>
<dbReference type="InterPro" id="IPR029052">
    <property type="entry name" value="Metallo-depent_PP-like"/>
</dbReference>
<dbReference type="InterPro" id="IPR019079">
    <property type="entry name" value="Capsule_synth_CapA"/>
</dbReference>
<organism evidence="4 5">
    <name type="scientific">candidate division Kazan bacterium RIFCSPLOWO2_01_FULL_48_13</name>
    <dbReference type="NCBI Taxonomy" id="1798539"/>
    <lineage>
        <taxon>Bacteria</taxon>
        <taxon>Bacteria division Kazan-3B-28</taxon>
    </lineage>
</organism>
<dbReference type="AlphaFoldDB" id="A0A1F4PQ50"/>
<evidence type="ECO:0000313" key="5">
    <source>
        <dbReference type="Proteomes" id="UP000179010"/>
    </source>
</evidence>
<comment type="caution">
    <text evidence="4">The sequence shown here is derived from an EMBL/GenBank/DDBJ whole genome shotgun (WGS) entry which is preliminary data.</text>
</comment>
<comment type="similarity">
    <text evidence="1">Belongs to the CapA family.</text>
</comment>